<dbReference type="RefSeq" id="WP_205085358.1">
    <property type="nucleotide sequence ID" value="NZ_JAFEUF010000170.1"/>
</dbReference>
<dbReference type="Proteomes" id="UP000712045">
    <property type="component" value="Unassembled WGS sequence"/>
</dbReference>
<gene>
    <name evidence="1" type="ORF">JS521_25710</name>
</gene>
<keyword evidence="2" id="KW-1185">Reference proteome</keyword>
<accession>A0ABS2I2R1</accession>
<comment type="caution">
    <text evidence="1">The sequence shown here is derived from an EMBL/GenBank/DDBJ whole genome shotgun (WGS) entry which is preliminary data.</text>
</comment>
<protein>
    <submittedName>
        <fullName evidence="1">Uncharacterized protein</fullName>
    </submittedName>
</protein>
<name>A0ABS2I2R1_9ACTN</name>
<sequence length="69" mass="7580">MKIFRRRETAADDAARTTLLLDGLEAAYEGRRQGLDLPLTTFEEVVLDASVTLSGEAYPPAGHTYPRKG</sequence>
<reference evidence="1 2" key="1">
    <citation type="submission" date="2021-02" db="EMBL/GenBank/DDBJ databases">
        <title>Genome Streptomyces sp. RHZ10.</title>
        <authorList>
            <person name="Besaury L."/>
        </authorList>
    </citation>
    <scope>NUCLEOTIDE SEQUENCE [LARGE SCALE GENOMIC DNA]</scope>
    <source>
        <strain evidence="1 2">RHZ10</strain>
    </source>
</reference>
<organism evidence="1 2">
    <name type="scientific">Streptomyces durocortorensis</name>
    <dbReference type="NCBI Taxonomy" id="2811104"/>
    <lineage>
        <taxon>Bacteria</taxon>
        <taxon>Bacillati</taxon>
        <taxon>Actinomycetota</taxon>
        <taxon>Actinomycetes</taxon>
        <taxon>Kitasatosporales</taxon>
        <taxon>Streptomycetaceae</taxon>
        <taxon>Streptomyces</taxon>
    </lineage>
</organism>
<proteinExistence type="predicted"/>
<dbReference type="EMBL" id="JAFEUF010000170">
    <property type="protein sequence ID" value="MBM7057165.1"/>
    <property type="molecule type" value="Genomic_DNA"/>
</dbReference>
<evidence type="ECO:0000313" key="2">
    <source>
        <dbReference type="Proteomes" id="UP000712045"/>
    </source>
</evidence>
<evidence type="ECO:0000313" key="1">
    <source>
        <dbReference type="EMBL" id="MBM7057165.1"/>
    </source>
</evidence>